<feature type="transmembrane region" description="Helical" evidence="8">
    <location>
        <begin position="47"/>
        <end position="65"/>
    </location>
</feature>
<evidence type="ECO:0000256" key="5">
    <source>
        <dbReference type="ARBA" id="ARBA00022989"/>
    </source>
</evidence>
<comment type="subcellular location">
    <subcellularLocation>
        <location evidence="1">Endomembrane system</location>
        <topology evidence="1">Multi-pass membrane protein</topology>
    </subcellularLocation>
</comment>
<feature type="transmembrane region" description="Helical" evidence="8">
    <location>
        <begin position="375"/>
        <end position="394"/>
    </location>
</feature>
<evidence type="ECO:0000256" key="3">
    <source>
        <dbReference type="ARBA" id="ARBA00022448"/>
    </source>
</evidence>
<dbReference type="AlphaFoldDB" id="A0A3D8IF74"/>
<evidence type="ECO:0000313" key="10">
    <source>
        <dbReference type="Proteomes" id="UP000256650"/>
    </source>
</evidence>
<feature type="transmembrane region" description="Helical" evidence="8">
    <location>
        <begin position="258"/>
        <end position="277"/>
    </location>
</feature>
<evidence type="ECO:0000256" key="7">
    <source>
        <dbReference type="SAM" id="MobiDB-lite"/>
    </source>
</evidence>
<dbReference type="GO" id="GO:0012505">
    <property type="term" value="C:endomembrane system"/>
    <property type="evidence" value="ECO:0007669"/>
    <property type="project" value="UniProtKB-SubCell"/>
</dbReference>
<keyword evidence="6 8" id="KW-0472">Membrane</keyword>
<accession>A0A3D8IF74</accession>
<evidence type="ECO:0000256" key="2">
    <source>
        <dbReference type="ARBA" id="ARBA00005697"/>
    </source>
</evidence>
<dbReference type="InterPro" id="IPR006043">
    <property type="entry name" value="NCS2"/>
</dbReference>
<keyword evidence="5 8" id="KW-1133">Transmembrane helix</keyword>
<dbReference type="Pfam" id="PF00860">
    <property type="entry name" value="Xan_ur_permease"/>
    <property type="match status" value="1"/>
</dbReference>
<feature type="transmembrane region" description="Helical" evidence="8">
    <location>
        <begin position="159"/>
        <end position="176"/>
    </location>
</feature>
<reference evidence="9 10" key="1">
    <citation type="submission" date="2018-04" db="EMBL/GenBank/DDBJ databases">
        <title>Novel Campyloabacter and Helicobacter Species and Strains.</title>
        <authorList>
            <person name="Mannion A.J."/>
            <person name="Shen Z."/>
            <person name="Fox J.G."/>
        </authorList>
    </citation>
    <scope>NUCLEOTIDE SEQUENCE [LARGE SCALE GENOMIC DNA]</scope>
    <source>
        <strain evidence="9 10">MIT 99-5101</strain>
    </source>
</reference>
<feature type="transmembrane region" description="Helical" evidence="8">
    <location>
        <begin position="406"/>
        <end position="432"/>
    </location>
</feature>
<keyword evidence="4 8" id="KW-0812">Transmembrane</keyword>
<protein>
    <submittedName>
        <fullName evidence="9">Guanine permease</fullName>
    </submittedName>
</protein>
<dbReference type="PANTHER" id="PTHR43337">
    <property type="entry name" value="XANTHINE/URACIL PERMEASE C887.17-RELATED"/>
    <property type="match status" value="1"/>
</dbReference>
<evidence type="ECO:0000256" key="4">
    <source>
        <dbReference type="ARBA" id="ARBA00022692"/>
    </source>
</evidence>
<dbReference type="InterPro" id="IPR045018">
    <property type="entry name" value="Azg-like"/>
</dbReference>
<keyword evidence="3" id="KW-0813">Transport</keyword>
<feature type="transmembrane region" description="Helical" evidence="8">
    <location>
        <begin position="128"/>
        <end position="147"/>
    </location>
</feature>
<evidence type="ECO:0000256" key="8">
    <source>
        <dbReference type="SAM" id="Phobius"/>
    </source>
</evidence>
<feature type="transmembrane region" description="Helical" evidence="8">
    <location>
        <begin position="220"/>
        <end position="238"/>
    </location>
</feature>
<evidence type="ECO:0000256" key="6">
    <source>
        <dbReference type="ARBA" id="ARBA00023136"/>
    </source>
</evidence>
<proteinExistence type="inferred from homology"/>
<evidence type="ECO:0000313" key="9">
    <source>
        <dbReference type="EMBL" id="RDU63822.1"/>
    </source>
</evidence>
<evidence type="ECO:0000256" key="1">
    <source>
        <dbReference type="ARBA" id="ARBA00004127"/>
    </source>
</evidence>
<dbReference type="GeneID" id="82535272"/>
<feature type="region of interest" description="Disordered" evidence="7">
    <location>
        <begin position="1"/>
        <end position="22"/>
    </location>
</feature>
<feature type="transmembrane region" description="Helical" evidence="8">
    <location>
        <begin position="77"/>
        <end position="97"/>
    </location>
</feature>
<gene>
    <name evidence="9" type="ORF">CQA43_03110</name>
</gene>
<organism evidence="9 10">
    <name type="scientific">Helicobacter ganmani</name>
    <dbReference type="NCBI Taxonomy" id="60246"/>
    <lineage>
        <taxon>Bacteria</taxon>
        <taxon>Pseudomonadati</taxon>
        <taxon>Campylobacterota</taxon>
        <taxon>Epsilonproteobacteria</taxon>
        <taxon>Campylobacterales</taxon>
        <taxon>Helicobacteraceae</taxon>
        <taxon>Helicobacter</taxon>
    </lineage>
</organism>
<dbReference type="RefSeq" id="WP_115551147.1">
    <property type="nucleotide sequence ID" value="NZ_CAORSE010000003.1"/>
</dbReference>
<dbReference type="Proteomes" id="UP000256650">
    <property type="component" value="Unassembled WGS sequence"/>
</dbReference>
<comment type="caution">
    <text evidence="9">The sequence shown here is derived from an EMBL/GenBank/DDBJ whole genome shotgun (WGS) entry which is preliminary data.</text>
</comment>
<feature type="transmembrane region" description="Helical" evidence="8">
    <location>
        <begin position="349"/>
        <end position="369"/>
    </location>
</feature>
<dbReference type="GO" id="GO:0005345">
    <property type="term" value="F:purine nucleobase transmembrane transporter activity"/>
    <property type="evidence" value="ECO:0007669"/>
    <property type="project" value="TreeGrafter"/>
</dbReference>
<dbReference type="EMBL" id="NXLS01000002">
    <property type="protein sequence ID" value="RDU63822.1"/>
    <property type="molecule type" value="Genomic_DNA"/>
</dbReference>
<name>A0A3D8IF74_9HELI</name>
<dbReference type="PANTHER" id="PTHR43337:SF1">
    <property type="entry name" value="XANTHINE_URACIL PERMEASE C887.17-RELATED"/>
    <property type="match status" value="1"/>
</dbReference>
<sequence length="459" mass="49411">MVKKESQNHSNTQQARNHQKHNPLSLKQRVEQYFQLPTKGSNIKTEFLAGFTIFLSMLYAIPVSAEILSQAGMPKEALITAITLITILSTLVCGIYANTPVAMSVGMGLNAYFTYGVVQGYGISWQQGLGIVFVSGLIFALISLSNFRVWILKSIPKNLRFALCVGLGAFLATIGLKGLEIFTLQNDNLLLGDLSHITTLLGIVGIMVALVLYVLKVKGAFILTIALLSGIGFLFEIAQTPTQIFSSPASIAPIALELDVFGILKFAFVPVILMLMVTDLFDSLGTLSGIGIKANLFYGLDHTERDTPLERTLQIDAVATMAGGLLGTSTTTSFLESASGTAAGGRSGLSAVFAALFFCLTLFILPLFLSIPSFAIYPILVVIGAFMFLEISHIDFSDTDSLIASFFIILLMPLTTSITIGLSAGFLVYLLLIITQGHWSKISGGLLCITFLSVIPFIF</sequence>
<comment type="similarity">
    <text evidence="2">Belongs to the nucleobase:cation symporter-2 (NCS2) (TC 2.A.40) family. Azg-like subfamily.</text>
</comment>
<keyword evidence="10" id="KW-1185">Reference proteome</keyword>
<feature type="transmembrane region" description="Helical" evidence="8">
    <location>
        <begin position="196"/>
        <end position="215"/>
    </location>
</feature>
<dbReference type="OrthoDB" id="9808458at2"/>
<dbReference type="GO" id="GO:0005886">
    <property type="term" value="C:plasma membrane"/>
    <property type="evidence" value="ECO:0007669"/>
    <property type="project" value="TreeGrafter"/>
</dbReference>
<feature type="transmembrane region" description="Helical" evidence="8">
    <location>
        <begin position="438"/>
        <end position="458"/>
    </location>
</feature>